<dbReference type="InterPro" id="IPR036390">
    <property type="entry name" value="WH_DNA-bd_sf"/>
</dbReference>
<keyword evidence="1" id="KW-0238">DNA-binding</keyword>
<dbReference type="SMART" id="SM00382">
    <property type="entry name" value="AAA"/>
    <property type="match status" value="1"/>
</dbReference>
<organism evidence="3 4">
    <name type="scientific">Candidatus Wolfebacteria bacterium RIFOXYD1_FULL_48_65</name>
    <dbReference type="NCBI Taxonomy" id="1802561"/>
    <lineage>
        <taxon>Bacteria</taxon>
        <taxon>Candidatus Wolfeibacteriota</taxon>
    </lineage>
</organism>
<dbReference type="InterPro" id="IPR036388">
    <property type="entry name" value="WH-like_DNA-bd_sf"/>
</dbReference>
<dbReference type="GO" id="GO:0003677">
    <property type="term" value="F:DNA binding"/>
    <property type="evidence" value="ECO:0007669"/>
    <property type="project" value="UniProtKB-KW"/>
</dbReference>
<dbReference type="Pfam" id="PF13635">
    <property type="entry name" value="DUF4143"/>
    <property type="match status" value="1"/>
</dbReference>
<reference evidence="3 4" key="1">
    <citation type="journal article" date="2016" name="Nat. Commun.">
        <title>Thousands of microbial genomes shed light on interconnected biogeochemical processes in an aquifer system.</title>
        <authorList>
            <person name="Anantharaman K."/>
            <person name="Brown C.T."/>
            <person name="Hug L.A."/>
            <person name="Sharon I."/>
            <person name="Castelle C.J."/>
            <person name="Probst A.J."/>
            <person name="Thomas B.C."/>
            <person name="Singh A."/>
            <person name="Wilkins M.J."/>
            <person name="Karaoz U."/>
            <person name="Brodie E.L."/>
            <person name="Williams K.H."/>
            <person name="Hubbard S.S."/>
            <person name="Banfield J.F."/>
        </authorList>
    </citation>
    <scope>NUCLEOTIDE SEQUENCE [LARGE SCALE GENOMIC DNA]</scope>
</reference>
<dbReference type="Gene3D" id="1.10.10.10">
    <property type="entry name" value="Winged helix-like DNA-binding domain superfamily/Winged helix DNA-binding domain"/>
    <property type="match status" value="1"/>
</dbReference>
<proteinExistence type="predicted"/>
<evidence type="ECO:0000313" key="3">
    <source>
        <dbReference type="EMBL" id="OGM94802.1"/>
    </source>
</evidence>
<protein>
    <recommendedName>
        <fullName evidence="2">AAA+ ATPase domain-containing protein</fullName>
    </recommendedName>
</protein>
<evidence type="ECO:0000256" key="1">
    <source>
        <dbReference type="ARBA" id="ARBA00023125"/>
    </source>
</evidence>
<evidence type="ECO:0000259" key="2">
    <source>
        <dbReference type="SMART" id="SM00382"/>
    </source>
</evidence>
<dbReference type="PANTHER" id="PTHR43566">
    <property type="entry name" value="CONSERVED PROTEIN"/>
    <property type="match status" value="1"/>
</dbReference>
<dbReference type="EMBL" id="MGIV01000011">
    <property type="protein sequence ID" value="OGM94802.1"/>
    <property type="molecule type" value="Genomic_DNA"/>
</dbReference>
<dbReference type="SUPFAM" id="SSF52540">
    <property type="entry name" value="P-loop containing nucleoside triphosphate hydrolases"/>
    <property type="match status" value="1"/>
</dbReference>
<feature type="domain" description="AAA+ ATPase" evidence="2">
    <location>
        <begin position="18"/>
        <end position="252"/>
    </location>
</feature>
<dbReference type="PANTHER" id="PTHR43566:SF1">
    <property type="entry name" value="AAA+ ATPASE DOMAIN-CONTAINING PROTEIN"/>
    <property type="match status" value="1"/>
</dbReference>
<accession>A0A1F8E1W9</accession>
<dbReference type="InterPro" id="IPR027417">
    <property type="entry name" value="P-loop_NTPase"/>
</dbReference>
<dbReference type="SUPFAM" id="SSF46785">
    <property type="entry name" value="Winged helix' DNA-binding domain"/>
    <property type="match status" value="1"/>
</dbReference>
<dbReference type="InterPro" id="IPR041682">
    <property type="entry name" value="AAA_14"/>
</dbReference>
<name>A0A1F8E1W9_9BACT</name>
<sequence length="357" mass="40850">MKLIKRIAQKNIEKELFKGRVVVIYGARQVGKTTLAKEILTKYPDDGVYINCEQYEVRQGLSVRSAERIKAFIGNKKLVILDEAQQIPEIGLILKLMVDTYPEMQVIATGSSSFDLMNSVGEPLVGRASWFTLYPISLEEVEQDKTLFGVEAHLEHMMRFGSYPAICFEPEEGAMRKLDALASGYLYKDILAFEGIQKSGILVKLTQLLALQVGNEVSLSELATVLGISRQSVSKYIDILEKSFIIFRLRALSRNLRKEIAKSEKVYFYDLGIRNAVIRNYNPLAMRNDVGALWENLMIVERMKRNSYHGHFANIYFWRTYDQKEIDLIEEYGGRLQGYEFKWGNATARVPKLFIGK</sequence>
<gene>
    <name evidence="3" type="ORF">A2610_04020</name>
</gene>
<evidence type="ECO:0000313" key="4">
    <source>
        <dbReference type="Proteomes" id="UP000179057"/>
    </source>
</evidence>
<dbReference type="Proteomes" id="UP000179057">
    <property type="component" value="Unassembled WGS sequence"/>
</dbReference>
<dbReference type="InterPro" id="IPR003593">
    <property type="entry name" value="AAA+_ATPase"/>
</dbReference>
<dbReference type="AlphaFoldDB" id="A0A1F8E1W9"/>
<dbReference type="Gene3D" id="3.40.50.300">
    <property type="entry name" value="P-loop containing nucleotide triphosphate hydrolases"/>
    <property type="match status" value="1"/>
</dbReference>
<comment type="caution">
    <text evidence="3">The sequence shown here is derived from an EMBL/GenBank/DDBJ whole genome shotgun (WGS) entry which is preliminary data.</text>
</comment>
<dbReference type="InterPro" id="IPR025420">
    <property type="entry name" value="DUF4143"/>
</dbReference>
<dbReference type="Pfam" id="PF13173">
    <property type="entry name" value="AAA_14"/>
    <property type="match status" value="1"/>
</dbReference>